<dbReference type="SUPFAM" id="SSF56935">
    <property type="entry name" value="Porins"/>
    <property type="match status" value="1"/>
</dbReference>
<dbReference type="Pfam" id="PF05569">
    <property type="entry name" value="Peptidase_M56"/>
    <property type="match status" value="1"/>
</dbReference>
<evidence type="ECO:0000313" key="5">
    <source>
        <dbReference type="EMBL" id="GEP96404.1"/>
    </source>
</evidence>
<dbReference type="OrthoDB" id="649093at2"/>
<evidence type="ECO:0000313" key="6">
    <source>
        <dbReference type="Proteomes" id="UP000321436"/>
    </source>
</evidence>
<name>A0A512RL25_9BACT</name>
<gene>
    <name evidence="5" type="ORF">CCY01nite_26640</name>
</gene>
<evidence type="ECO:0000259" key="2">
    <source>
        <dbReference type="Pfam" id="PF05569"/>
    </source>
</evidence>
<evidence type="ECO:0000259" key="3">
    <source>
        <dbReference type="Pfam" id="PF07715"/>
    </source>
</evidence>
<feature type="transmembrane region" description="Helical" evidence="1">
    <location>
        <begin position="95"/>
        <end position="118"/>
    </location>
</feature>
<dbReference type="CDD" id="cd07341">
    <property type="entry name" value="M56_BlaR1_MecR1_like"/>
    <property type="match status" value="1"/>
</dbReference>
<keyword evidence="6" id="KW-1185">Reference proteome</keyword>
<dbReference type="PANTHER" id="PTHR34978:SF3">
    <property type="entry name" value="SLR0241 PROTEIN"/>
    <property type="match status" value="1"/>
</dbReference>
<dbReference type="Proteomes" id="UP000321436">
    <property type="component" value="Unassembled WGS sequence"/>
</dbReference>
<reference evidence="5 6" key="1">
    <citation type="submission" date="2019-07" db="EMBL/GenBank/DDBJ databases">
        <title>Whole genome shotgun sequence of Chitinophaga cymbidii NBRC 109752.</title>
        <authorList>
            <person name="Hosoyama A."/>
            <person name="Uohara A."/>
            <person name="Ohji S."/>
            <person name="Ichikawa N."/>
        </authorList>
    </citation>
    <scope>NUCLEOTIDE SEQUENCE [LARGE SCALE GENOMIC DNA]</scope>
    <source>
        <strain evidence="5 6">NBRC 109752</strain>
    </source>
</reference>
<keyword evidence="1" id="KW-0472">Membrane</keyword>
<sequence>MSELILYLIKANIALCMFYLAYRLGLRRLTFYTLNRYFLLSGIVFSSLFPLVDVNDFVNRHETLAQQAVIYLPDFNAWQQAAQPEPFSIWTFMEWMFWAGVAVMAVRLGVQLVSLLFLHRKTSSANILDRRVRLMRASMNPFSFFRHIYVNPSLHGPDELKAILQHESIHVREWHSADVLMSELNQVFYWFNPGAWLMKTAVKENLEFLTDRTMLRTGVDRKAYQYSLVQVSAAQFAAGIANNFNFSHLKNRIKMMNKQRSSRFHITRYAILGCIVCGVLLSLNFTKAGTVVQEAVQEVKEAIIEKPVDTIAPPAKAPVVVEEKKPALKGKASGIVITTEKINEEISAAPQAESAPVATTFGGEPAKIRIGGMSGDTSKQPLILVDGKVMERNLNGVLLEDIDPNTIQSITVLKDQSATAIYGTKAANGVILISTKAKAKEKNPALQEVTVVGYGKKDKDDVDFGAVSEDGTRSLKGVVVVGYGSKEAATTVEGKPGSQVKVENISLDGKPAPDLSAKTVNGVKVENISLEDVMAKKAAATISEFKTYPNPTSGTVNVSFQLKDKVDKGYIEVTDASGKPVYRKSINGLTGNYNGQIDLGRFPAGVYYLVLAKDKARISSKIVKK</sequence>
<comment type="caution">
    <text evidence="5">The sequence shown here is derived from an EMBL/GenBank/DDBJ whole genome shotgun (WGS) entry which is preliminary data.</text>
</comment>
<dbReference type="Pfam" id="PF07715">
    <property type="entry name" value="Plug"/>
    <property type="match status" value="1"/>
</dbReference>
<dbReference type="Gene3D" id="2.170.130.10">
    <property type="entry name" value="TonB-dependent receptor, plug domain"/>
    <property type="match status" value="1"/>
</dbReference>
<keyword evidence="1" id="KW-1133">Transmembrane helix</keyword>
<accession>A0A512RL25</accession>
<dbReference type="AlphaFoldDB" id="A0A512RL25"/>
<dbReference type="InterPro" id="IPR008756">
    <property type="entry name" value="Peptidase_M56"/>
</dbReference>
<feature type="transmembrane region" description="Helical" evidence="1">
    <location>
        <begin position="266"/>
        <end position="285"/>
    </location>
</feature>
<dbReference type="NCBIfam" id="TIGR04183">
    <property type="entry name" value="Por_Secre_tail"/>
    <property type="match status" value="1"/>
</dbReference>
<proteinExistence type="predicted"/>
<dbReference type="EMBL" id="BKAU01000002">
    <property type="protein sequence ID" value="GEP96404.1"/>
    <property type="molecule type" value="Genomic_DNA"/>
</dbReference>
<dbReference type="PANTHER" id="PTHR34978">
    <property type="entry name" value="POSSIBLE SENSOR-TRANSDUCER PROTEIN BLAR"/>
    <property type="match status" value="1"/>
</dbReference>
<dbReference type="InterPro" id="IPR012910">
    <property type="entry name" value="Plug_dom"/>
</dbReference>
<feature type="transmembrane region" description="Helical" evidence="1">
    <location>
        <begin position="34"/>
        <end position="52"/>
    </location>
</feature>
<evidence type="ECO:0000259" key="4">
    <source>
        <dbReference type="Pfam" id="PF18962"/>
    </source>
</evidence>
<dbReference type="NCBIfam" id="TIGR04057">
    <property type="entry name" value="SusC_RagA_signa"/>
    <property type="match status" value="1"/>
</dbReference>
<dbReference type="InterPro" id="IPR026444">
    <property type="entry name" value="Secre_tail"/>
</dbReference>
<organism evidence="5 6">
    <name type="scientific">Chitinophaga cymbidii</name>
    <dbReference type="NCBI Taxonomy" id="1096750"/>
    <lineage>
        <taxon>Bacteria</taxon>
        <taxon>Pseudomonadati</taxon>
        <taxon>Bacteroidota</taxon>
        <taxon>Chitinophagia</taxon>
        <taxon>Chitinophagales</taxon>
        <taxon>Chitinophagaceae</taxon>
        <taxon>Chitinophaga</taxon>
    </lineage>
</organism>
<feature type="domain" description="Secretion system C-terminal sorting" evidence="4">
    <location>
        <begin position="548"/>
        <end position="623"/>
    </location>
</feature>
<dbReference type="InterPro" id="IPR052173">
    <property type="entry name" value="Beta-lactam_resp_regulator"/>
</dbReference>
<dbReference type="InterPro" id="IPR037066">
    <property type="entry name" value="Plug_dom_sf"/>
</dbReference>
<evidence type="ECO:0008006" key="7">
    <source>
        <dbReference type="Google" id="ProtNLM"/>
    </source>
</evidence>
<dbReference type="Pfam" id="PF18962">
    <property type="entry name" value="Por_Secre_tail"/>
    <property type="match status" value="1"/>
</dbReference>
<keyword evidence="1" id="KW-0812">Transmembrane</keyword>
<dbReference type="RefSeq" id="WP_146862380.1">
    <property type="nucleotide sequence ID" value="NZ_BKAU01000002.1"/>
</dbReference>
<feature type="domain" description="Peptidase M56" evidence="2">
    <location>
        <begin position="158"/>
        <end position="256"/>
    </location>
</feature>
<feature type="transmembrane region" description="Helical" evidence="1">
    <location>
        <begin position="6"/>
        <end position="22"/>
    </location>
</feature>
<evidence type="ECO:0000256" key="1">
    <source>
        <dbReference type="SAM" id="Phobius"/>
    </source>
</evidence>
<feature type="domain" description="TonB-dependent receptor plug" evidence="3">
    <location>
        <begin position="358"/>
        <end position="430"/>
    </location>
</feature>
<dbReference type="InterPro" id="IPR023997">
    <property type="entry name" value="TonB-dep_OMP_SusC/RagA_CS"/>
</dbReference>
<protein>
    <recommendedName>
        <fullName evidence="7">Peptidase M56 domain-containing protein</fullName>
    </recommendedName>
</protein>